<dbReference type="EMBL" id="BAABLD010000010">
    <property type="protein sequence ID" value="GAA5168124.1"/>
    <property type="molecule type" value="Genomic_DNA"/>
</dbReference>
<comment type="caution">
    <text evidence="14">The sequence shown here is derived from an EMBL/GenBank/DDBJ whole genome shotgun (WGS) entry which is preliminary data.</text>
</comment>
<accession>A0ABP9QVG8</accession>
<comment type="function">
    <text evidence="9">DNA polymerase involved in damage-induced mutagenesis and translesion synthesis (TLS). It is not the major replicative DNA polymerase.</text>
</comment>
<evidence type="ECO:0000256" key="4">
    <source>
        <dbReference type="ARBA" id="ARBA00022705"/>
    </source>
</evidence>
<evidence type="ECO:0000256" key="3">
    <source>
        <dbReference type="ARBA" id="ARBA00022695"/>
    </source>
</evidence>
<protein>
    <recommendedName>
        <fullName evidence="9">Error-prone DNA polymerase</fullName>
        <ecNumber evidence="9">2.7.7.7</ecNumber>
    </recommendedName>
</protein>
<dbReference type="InterPro" id="IPR016195">
    <property type="entry name" value="Pol/histidinol_Pase-like"/>
</dbReference>
<dbReference type="EC" id="2.7.7.7" evidence="9"/>
<evidence type="ECO:0000256" key="1">
    <source>
        <dbReference type="ARBA" id="ARBA00022490"/>
    </source>
</evidence>
<dbReference type="HAMAP" id="MF_01902">
    <property type="entry name" value="DNApol_error_prone"/>
    <property type="match status" value="1"/>
</dbReference>
<dbReference type="InterPro" id="IPR004805">
    <property type="entry name" value="DnaE2/DnaE/PolC"/>
</dbReference>
<keyword evidence="4 9" id="KW-0235">DNA replication</keyword>
<evidence type="ECO:0000259" key="10">
    <source>
        <dbReference type="Pfam" id="PF02811"/>
    </source>
</evidence>
<dbReference type="Proteomes" id="UP001500547">
    <property type="component" value="Unassembled WGS sequence"/>
</dbReference>
<evidence type="ECO:0000256" key="7">
    <source>
        <dbReference type="ARBA" id="ARBA00023204"/>
    </source>
</evidence>
<evidence type="ECO:0000259" key="11">
    <source>
        <dbReference type="Pfam" id="PF07733"/>
    </source>
</evidence>
<dbReference type="Pfam" id="PF14579">
    <property type="entry name" value="HHH_6"/>
    <property type="match status" value="1"/>
</dbReference>
<feature type="domain" description="Bacterial DNA polymerase III alpha subunit NTPase" evidence="11">
    <location>
        <begin position="310"/>
        <end position="565"/>
    </location>
</feature>
<keyword evidence="15" id="KW-1185">Reference proteome</keyword>
<evidence type="ECO:0000256" key="5">
    <source>
        <dbReference type="ARBA" id="ARBA00022763"/>
    </source>
</evidence>
<evidence type="ECO:0000259" key="12">
    <source>
        <dbReference type="Pfam" id="PF14579"/>
    </source>
</evidence>
<dbReference type="InterPro" id="IPR029460">
    <property type="entry name" value="DNAPol_HHH"/>
</dbReference>
<dbReference type="InterPro" id="IPR011708">
    <property type="entry name" value="DNA_pol3_alpha_NTPase_dom"/>
</dbReference>
<keyword evidence="5 9" id="KW-0227">DNA damage</keyword>
<dbReference type="CDD" id="cd04485">
    <property type="entry name" value="DnaE_OBF"/>
    <property type="match status" value="1"/>
</dbReference>
<proteinExistence type="inferred from homology"/>
<dbReference type="Pfam" id="PF02811">
    <property type="entry name" value="PHP"/>
    <property type="match status" value="1"/>
</dbReference>
<organism evidence="14 15">
    <name type="scientific">Viridibacterium curvum</name>
    <dbReference type="NCBI Taxonomy" id="1101404"/>
    <lineage>
        <taxon>Bacteria</taxon>
        <taxon>Pseudomonadati</taxon>
        <taxon>Pseudomonadota</taxon>
        <taxon>Betaproteobacteria</taxon>
        <taxon>Rhodocyclales</taxon>
        <taxon>Rhodocyclaceae</taxon>
        <taxon>Viridibacterium</taxon>
    </lineage>
</organism>
<dbReference type="InterPro" id="IPR023073">
    <property type="entry name" value="DnaE2"/>
</dbReference>
<keyword evidence="7 9" id="KW-0234">DNA repair</keyword>
<evidence type="ECO:0000256" key="2">
    <source>
        <dbReference type="ARBA" id="ARBA00022679"/>
    </source>
</evidence>
<dbReference type="Gene3D" id="3.20.20.140">
    <property type="entry name" value="Metal-dependent hydrolases"/>
    <property type="match status" value="1"/>
</dbReference>
<keyword evidence="1 9" id="KW-0963">Cytoplasm</keyword>
<feature type="domain" description="DNA polymerase III alpha subunit finger" evidence="13">
    <location>
        <begin position="568"/>
        <end position="734"/>
    </location>
</feature>
<dbReference type="NCBIfam" id="TIGR00594">
    <property type="entry name" value="polc"/>
    <property type="match status" value="1"/>
</dbReference>
<name>A0ABP9QVG8_9RHOO</name>
<dbReference type="Pfam" id="PF07733">
    <property type="entry name" value="DNA_pol3_alpha"/>
    <property type="match status" value="1"/>
</dbReference>
<evidence type="ECO:0000256" key="8">
    <source>
        <dbReference type="ARBA" id="ARBA00049244"/>
    </source>
</evidence>
<gene>
    <name evidence="9" type="primary">dnaE2</name>
    <name evidence="14" type="ORF">GCM10025770_27660</name>
</gene>
<dbReference type="PANTHER" id="PTHR32294:SF4">
    <property type="entry name" value="ERROR-PRONE DNA POLYMERASE"/>
    <property type="match status" value="1"/>
</dbReference>
<reference evidence="15" key="1">
    <citation type="journal article" date="2019" name="Int. J. Syst. Evol. Microbiol.">
        <title>The Global Catalogue of Microorganisms (GCM) 10K type strain sequencing project: providing services to taxonomists for standard genome sequencing and annotation.</title>
        <authorList>
            <consortium name="The Broad Institute Genomics Platform"/>
            <consortium name="The Broad Institute Genome Sequencing Center for Infectious Disease"/>
            <person name="Wu L."/>
            <person name="Ma J."/>
        </authorList>
    </citation>
    <scope>NUCLEOTIDE SEQUENCE [LARGE SCALE GENOMIC DNA]</scope>
    <source>
        <strain evidence="15">JCM 18715</strain>
    </source>
</reference>
<dbReference type="RefSeq" id="WP_345533681.1">
    <property type="nucleotide sequence ID" value="NZ_BAABLD010000010.1"/>
</dbReference>
<evidence type="ECO:0000259" key="13">
    <source>
        <dbReference type="Pfam" id="PF17657"/>
    </source>
</evidence>
<dbReference type="Pfam" id="PF17657">
    <property type="entry name" value="DNA_pol3_finger"/>
    <property type="match status" value="1"/>
</dbReference>
<dbReference type="PANTHER" id="PTHR32294">
    <property type="entry name" value="DNA POLYMERASE III SUBUNIT ALPHA"/>
    <property type="match status" value="1"/>
</dbReference>
<comment type="catalytic activity">
    <reaction evidence="8 9">
        <text>DNA(n) + a 2'-deoxyribonucleoside 5'-triphosphate = DNA(n+1) + diphosphate</text>
        <dbReference type="Rhea" id="RHEA:22508"/>
        <dbReference type="Rhea" id="RHEA-COMP:17339"/>
        <dbReference type="Rhea" id="RHEA-COMP:17340"/>
        <dbReference type="ChEBI" id="CHEBI:33019"/>
        <dbReference type="ChEBI" id="CHEBI:61560"/>
        <dbReference type="ChEBI" id="CHEBI:173112"/>
        <dbReference type="EC" id="2.7.7.7"/>
    </reaction>
</comment>
<keyword evidence="3 9" id="KW-0548">Nucleotidyltransferase</keyword>
<dbReference type="CDD" id="cd07434">
    <property type="entry name" value="PHP_PolIIIA_DnaE2"/>
    <property type="match status" value="1"/>
</dbReference>
<keyword evidence="2 9" id="KW-0808">Transferase</keyword>
<dbReference type="InterPro" id="IPR040982">
    <property type="entry name" value="DNA_pol3_finger"/>
</dbReference>
<evidence type="ECO:0000313" key="15">
    <source>
        <dbReference type="Proteomes" id="UP001500547"/>
    </source>
</evidence>
<dbReference type="InterPro" id="IPR004013">
    <property type="entry name" value="PHP_dom"/>
</dbReference>
<feature type="domain" description="PHP" evidence="10">
    <location>
        <begin position="9"/>
        <end position="126"/>
    </location>
</feature>
<dbReference type="SUPFAM" id="SSF89550">
    <property type="entry name" value="PHP domain-like"/>
    <property type="match status" value="1"/>
</dbReference>
<sequence>MSSLPDYAELHCLSNFSFLRGASHPVELMAHARQRGYHSLAITDECSVAGVVQAWQALKDLHAEDCAAVQRAKDAGEPVPVIQPLPRLIVGSEFTFDCGLKLVLLAQNREGYGNLSALISLARRRSEKGEYSLQRGDLVAIAPRGAVTDCLALWVPGEVPDIEDARWLRERFPDAADTDTGHVGPRVWIAVELLCGADDAARLEALRAIGAETGIPLVASGDVHMHARGRRPLQDTLTAIRLRKTVFEAGYALFPNAERHLRARTRLARLYPRELLDESVRIAGRCHFDLGTLGYEYPEEIVPQGHTPTSYLRQETEKGLLDRYRDGIPQQIRAQVEKELALIAEKRYEAFFLTVYDIVEFARREGILCQGRGSAANSTVCYALGITAVDPTRAHLLFERFISRERDEPPDIDVDFEHERREEVIQYIYNKYGRDRAALAATVIRYRRKSALRDAGFAMGFGEAEIAALSRSLAWWDRRDQLPARLAGIGLSLQSPRVVKWLALAEMLRDFPRHLSQHVGGFVISQGPLSRLVPVENAAMADRSVIQWDKDDLESLGLLKVDVLALGMLTVIRRALSWVSVRRGEHWQMEMIPAKDRPTFDMICQADTVGVFQIESRAQMSMLPRLRPRNYYDLVVQVAIVRPGPIQGGMVHPYLRGHAEQRSVQSINPEIDAVLDRTFGVPIFQEQVMQLAVVAAGFTPGEADQLRRAMASWKQKGHLEKFKDKLRKGMSAKGLDAFAEALCRQIEGFGEYGFPESHAASFALLAYVSAWLKCHEPEAFLCALLNSQPMGFYQPAQLVQDARKHGVRVEPVDVCRSGWGCHLEDLAAPRPAVRLGLHEIRGISQGVAERIVVARGQGGFRSVEELAERAKLSAGEMRRLAAADALRSLGGHRRQVAWQVSGLQLQGDLFDIAPAIEAPVALAAPSEGQGIVADYRTLGLTLGRHPVALLRHKLEARRFRPNAEVLLAQDRAAGRAAGIVTCRQKPGSAKSVFITIEDETGVVNVIVHPWLAERQRREVLNAGLLGVFGQMQVSDPPHEAEEGGDQARVVLLVAKHLVDLSAWLGELATVSRDFH</sequence>
<feature type="domain" description="DNA polymerase helix-hairpin-helix motif" evidence="12">
    <location>
        <begin position="806"/>
        <end position="895"/>
    </location>
</feature>
<evidence type="ECO:0000313" key="14">
    <source>
        <dbReference type="EMBL" id="GAA5168124.1"/>
    </source>
</evidence>
<comment type="subcellular location">
    <subcellularLocation>
        <location evidence="9">Cytoplasm</location>
    </subcellularLocation>
</comment>
<dbReference type="NCBIfam" id="NF004225">
    <property type="entry name" value="PRK05672.1"/>
    <property type="match status" value="1"/>
</dbReference>
<dbReference type="Gene3D" id="1.10.150.870">
    <property type="match status" value="1"/>
</dbReference>
<evidence type="ECO:0000256" key="9">
    <source>
        <dbReference type="HAMAP-Rule" id="MF_01902"/>
    </source>
</evidence>
<evidence type="ECO:0000256" key="6">
    <source>
        <dbReference type="ARBA" id="ARBA00022932"/>
    </source>
</evidence>
<comment type="similarity">
    <text evidence="9">Belongs to the DNA polymerase type-C family. DnaE2 subfamily.</text>
</comment>
<keyword evidence="6 9" id="KW-0239">DNA-directed DNA polymerase</keyword>